<comment type="caution">
    <text evidence="1">The sequence shown here is derived from an EMBL/GenBank/DDBJ whole genome shotgun (WGS) entry which is preliminary data.</text>
</comment>
<keyword evidence="2" id="KW-1185">Reference proteome</keyword>
<evidence type="ECO:0000313" key="1">
    <source>
        <dbReference type="EMBL" id="KAK8046991.1"/>
    </source>
</evidence>
<evidence type="ECO:0000313" key="2">
    <source>
        <dbReference type="Proteomes" id="UP001446871"/>
    </source>
</evidence>
<accession>A0ABR1TK19</accession>
<protein>
    <submittedName>
        <fullName evidence="1">Uncharacterized protein</fullName>
    </submittedName>
</protein>
<gene>
    <name evidence="1" type="ORF">PG996_015055</name>
</gene>
<organism evidence="1 2">
    <name type="scientific">Apiospora saccharicola</name>
    <dbReference type="NCBI Taxonomy" id="335842"/>
    <lineage>
        <taxon>Eukaryota</taxon>
        <taxon>Fungi</taxon>
        <taxon>Dikarya</taxon>
        <taxon>Ascomycota</taxon>
        <taxon>Pezizomycotina</taxon>
        <taxon>Sordariomycetes</taxon>
        <taxon>Xylariomycetidae</taxon>
        <taxon>Amphisphaeriales</taxon>
        <taxon>Apiosporaceae</taxon>
        <taxon>Apiospora</taxon>
    </lineage>
</organism>
<name>A0ABR1TK19_9PEZI</name>
<proteinExistence type="predicted"/>
<reference evidence="1 2" key="1">
    <citation type="submission" date="2023-01" db="EMBL/GenBank/DDBJ databases">
        <title>Analysis of 21 Apiospora genomes using comparative genomics revels a genus with tremendous synthesis potential of carbohydrate active enzymes and secondary metabolites.</title>
        <authorList>
            <person name="Sorensen T."/>
        </authorList>
    </citation>
    <scope>NUCLEOTIDE SEQUENCE [LARGE SCALE GENOMIC DNA]</scope>
    <source>
        <strain evidence="1 2">CBS 83171</strain>
    </source>
</reference>
<sequence>MAATSCSCKNKCSLSFLNATDQLAAAAFCQSIALSPITALSQLPTFASPCATFKDFAAQAGHGCACLQKQSASASSTCSYLTPTAGGATCMATTATVYVTSAASCSASSTPAAISTITVSATGAPVLSICPTPETITQTSTAVLGSTTTQTVTATSTCPTVAADAGTSTCPTAAAVTATVTNTPQRLSCLQEILNGNFEEGPPDSDIASDRTYPWVGFLSSDGNDINGVYNGVLRAAPGAGRGGSTAAAASFILDTMPGPESRYSVGMEQFVPGCQGQPGFGYQIVGYFKPSDTSLALAVDFSGCQRLGSCDTTKYVPALGPPDADGFQYFETPIYRPRSFSSSILITLRSSPVPGAGVPYEYQILFDDISMKVYNGADRLVNIG</sequence>
<dbReference type="Proteomes" id="UP001446871">
    <property type="component" value="Unassembled WGS sequence"/>
</dbReference>
<dbReference type="EMBL" id="JAQQWM010000009">
    <property type="protein sequence ID" value="KAK8046991.1"/>
    <property type="molecule type" value="Genomic_DNA"/>
</dbReference>